<gene>
    <name evidence="2" type="ORF">FCULG_00009210</name>
</gene>
<organism evidence="2 3">
    <name type="scientific">Fusarium culmorum</name>
    <dbReference type="NCBI Taxonomy" id="5516"/>
    <lineage>
        <taxon>Eukaryota</taxon>
        <taxon>Fungi</taxon>
        <taxon>Dikarya</taxon>
        <taxon>Ascomycota</taxon>
        <taxon>Pezizomycotina</taxon>
        <taxon>Sordariomycetes</taxon>
        <taxon>Hypocreomycetidae</taxon>
        <taxon>Hypocreales</taxon>
        <taxon>Nectriaceae</taxon>
        <taxon>Fusarium</taxon>
    </lineage>
</organism>
<protein>
    <submittedName>
        <fullName evidence="2">Uncharacterized protein</fullName>
    </submittedName>
</protein>
<proteinExistence type="predicted"/>
<sequence length="312" mass="32969">MCVETITIALCAPQSAPHLSFTCGNLHLVAEDRVVCDSAVGDCICYFATCGKVTREVPTGGIDFSAISKVRCTTCTAREDEVGDARKNREILESVLLGRPATNDADWDQTSKRLQQLWHQKSACPYHVQGSVPKAKATVNKPAKEQVRAQVDIKSAVGSAPSEASFGEVVIDKDDFHQSATTDASEHSEADSASTVDPWTGAPVIAEPVTAEPAGFNSPSVKDDVTTVIANDNDGDTSVKASSDDGNGDHNGLEGDVDTKVSHDAPKSIDGATPVSRRAVNFAFSAEAADKLRDTTAKFASLKSSFLMGKPI</sequence>
<feature type="compositionally biased region" description="Basic and acidic residues" evidence="1">
    <location>
        <begin position="247"/>
        <end position="267"/>
    </location>
</feature>
<feature type="region of interest" description="Disordered" evidence="1">
    <location>
        <begin position="228"/>
        <end position="272"/>
    </location>
</feature>
<evidence type="ECO:0000256" key="1">
    <source>
        <dbReference type="SAM" id="MobiDB-lite"/>
    </source>
</evidence>
<name>A0A2T4GHJ3_FUSCU</name>
<dbReference type="Proteomes" id="UP000241587">
    <property type="component" value="Unassembled WGS sequence"/>
</dbReference>
<dbReference type="EMBL" id="PVEM01000016">
    <property type="protein sequence ID" value="PTD03046.1"/>
    <property type="molecule type" value="Genomic_DNA"/>
</dbReference>
<reference evidence="2 3" key="1">
    <citation type="submission" date="2018-02" db="EMBL/GenBank/DDBJ databases">
        <title>Fusarium culmorum secondary metabolites in fungal-bacterial-plant interactions.</title>
        <authorList>
            <person name="Schmidt R."/>
        </authorList>
    </citation>
    <scope>NUCLEOTIDE SEQUENCE [LARGE SCALE GENOMIC DNA]</scope>
    <source>
        <strain evidence="2 3">PV</strain>
    </source>
</reference>
<evidence type="ECO:0000313" key="3">
    <source>
        <dbReference type="Proteomes" id="UP000241587"/>
    </source>
</evidence>
<keyword evidence="3" id="KW-1185">Reference proteome</keyword>
<dbReference type="AlphaFoldDB" id="A0A2T4GHJ3"/>
<comment type="caution">
    <text evidence="2">The sequence shown here is derived from an EMBL/GenBank/DDBJ whole genome shotgun (WGS) entry which is preliminary data.</text>
</comment>
<dbReference type="OMA" id="ITIAQCA"/>
<dbReference type="OrthoDB" id="5072071at2759"/>
<evidence type="ECO:0000313" key="2">
    <source>
        <dbReference type="EMBL" id="PTD03046.1"/>
    </source>
</evidence>
<feature type="region of interest" description="Disordered" evidence="1">
    <location>
        <begin position="178"/>
        <end position="200"/>
    </location>
</feature>
<accession>A0A2T4GHJ3</accession>